<dbReference type="PRINTS" id="PR02008">
    <property type="entry name" value="RCMTFAMILY"/>
</dbReference>
<sequence length="395" mass="45256">MRGMQAVLKQYIDNRGAIDNAIARTKILEDNPPLCSALCRILVTELIFGRKKLTGESKPVLTVLNYHEQFLELLSKAVCDSKETKVSKPRYVRVNTNLLSLADVFQMLEAEKWRKKEMVHSGSYNDFLDSVTKLEEDEYLVDMHLDDLLIFHSKQRHYWACHPYVKEKKLMLQDKGTCLVADLLHPLPGAFVLDMCAAPGMKTIQICNVMQNKGTIYAVEQNAERYFLLRKMTESAGCEIIKSINADALTIDSNRCPTVEYILVDPSCSGSGMQNRMSLEPDEKDPDRLRRLAGLQIKMLSHALNSFPNVKRVVYSTCSLFEEENEQVVQRCLSLNPQFKLLNCKKALRNKWNNVGNVNYKNVGKYCLYTRPDQDHADGIFIALFEKRRRSEESD</sequence>
<feature type="binding site" evidence="5">
    <location>
        <position position="247"/>
    </location>
    <ligand>
        <name>S-adenosyl-L-methionine</name>
        <dbReference type="ChEBI" id="CHEBI:59789"/>
    </ligand>
</feature>
<evidence type="ECO:0000256" key="2">
    <source>
        <dbReference type="ARBA" id="ARBA00022679"/>
    </source>
</evidence>
<feature type="domain" description="SAM-dependent MTase RsmB/NOP-type" evidence="6">
    <location>
        <begin position="80"/>
        <end position="388"/>
    </location>
</feature>
<dbReference type="Gene3D" id="3.30.70.1170">
    <property type="entry name" value="Sun protein, domain 3"/>
    <property type="match status" value="1"/>
</dbReference>
<dbReference type="PANTHER" id="PTHR22807">
    <property type="entry name" value="NOP2 YEAST -RELATED NOL1/NOP2/FMU SUN DOMAIN-CONTAINING"/>
    <property type="match status" value="1"/>
</dbReference>
<feature type="active site" description="Nucleophile" evidence="5">
    <location>
        <position position="318"/>
    </location>
</feature>
<evidence type="ECO:0000313" key="7">
    <source>
        <dbReference type="EMBL" id="CAD6992171.1"/>
    </source>
</evidence>
<comment type="similarity">
    <text evidence="5">Belongs to the class I-like SAM-binding methyltransferase superfamily. RsmB/NOP family.</text>
</comment>
<keyword evidence="2 5" id="KW-0808">Transferase</keyword>
<keyword evidence="1 5" id="KW-0489">Methyltransferase</keyword>
<keyword evidence="8" id="KW-1185">Reference proteome</keyword>
<keyword evidence="3 5" id="KW-0949">S-adenosyl-L-methionine</keyword>
<dbReference type="GO" id="GO:0003723">
    <property type="term" value="F:RNA binding"/>
    <property type="evidence" value="ECO:0007669"/>
    <property type="project" value="UniProtKB-UniRule"/>
</dbReference>
<dbReference type="Pfam" id="PF21148">
    <property type="entry name" value="NSUN5_fdxn-like"/>
    <property type="match status" value="1"/>
</dbReference>
<evidence type="ECO:0000256" key="3">
    <source>
        <dbReference type="ARBA" id="ARBA00022691"/>
    </source>
</evidence>
<dbReference type="GO" id="GO:0005730">
    <property type="term" value="C:nucleolus"/>
    <property type="evidence" value="ECO:0007669"/>
    <property type="project" value="TreeGrafter"/>
</dbReference>
<dbReference type="InterPro" id="IPR049560">
    <property type="entry name" value="MeTrfase_RsmB-F_NOP2_cat"/>
</dbReference>
<dbReference type="InterPro" id="IPR029063">
    <property type="entry name" value="SAM-dependent_MTases_sf"/>
</dbReference>
<organism evidence="7 8">
    <name type="scientific">Ceratitis capitata</name>
    <name type="common">Mediterranean fruit fly</name>
    <name type="synonym">Tephritis capitata</name>
    <dbReference type="NCBI Taxonomy" id="7213"/>
    <lineage>
        <taxon>Eukaryota</taxon>
        <taxon>Metazoa</taxon>
        <taxon>Ecdysozoa</taxon>
        <taxon>Arthropoda</taxon>
        <taxon>Hexapoda</taxon>
        <taxon>Insecta</taxon>
        <taxon>Pterygota</taxon>
        <taxon>Neoptera</taxon>
        <taxon>Endopterygota</taxon>
        <taxon>Diptera</taxon>
        <taxon>Brachycera</taxon>
        <taxon>Muscomorpha</taxon>
        <taxon>Tephritoidea</taxon>
        <taxon>Tephritidae</taxon>
        <taxon>Ceratitis</taxon>
        <taxon>Ceratitis</taxon>
    </lineage>
</organism>
<evidence type="ECO:0000259" key="6">
    <source>
        <dbReference type="PROSITE" id="PS51686"/>
    </source>
</evidence>
<comment type="caution">
    <text evidence="7">The sequence shown here is derived from an EMBL/GenBank/DDBJ whole genome shotgun (WGS) entry which is preliminary data.</text>
</comment>
<dbReference type="GO" id="GO:0008173">
    <property type="term" value="F:RNA methyltransferase activity"/>
    <property type="evidence" value="ECO:0007669"/>
    <property type="project" value="InterPro"/>
</dbReference>
<evidence type="ECO:0000256" key="4">
    <source>
        <dbReference type="ARBA" id="ARBA00022884"/>
    </source>
</evidence>
<protein>
    <submittedName>
        <fullName evidence="7">(Mediterranean fruit fly) hypothetical protein</fullName>
    </submittedName>
</protein>
<dbReference type="Gene3D" id="3.40.50.150">
    <property type="entry name" value="Vaccinia Virus protein VP39"/>
    <property type="match status" value="1"/>
</dbReference>
<dbReference type="InterPro" id="IPR049561">
    <property type="entry name" value="NSUN5_7_fdxn-like"/>
</dbReference>
<dbReference type="GO" id="GO:0070475">
    <property type="term" value="P:rRNA base methylation"/>
    <property type="evidence" value="ECO:0007669"/>
    <property type="project" value="TreeGrafter"/>
</dbReference>
<proteinExistence type="inferred from homology"/>
<accession>A0A811U0V7</accession>
<gene>
    <name evidence="7" type="ORF">CCAP1982_LOCUS1046</name>
</gene>
<reference evidence="7" key="1">
    <citation type="submission" date="2020-11" db="EMBL/GenBank/DDBJ databases">
        <authorList>
            <person name="Whitehead M."/>
        </authorList>
    </citation>
    <scope>NUCLEOTIDE SEQUENCE</scope>
    <source>
        <strain evidence="7">EGII</strain>
    </source>
</reference>
<dbReference type="PANTHER" id="PTHR22807:SF4">
    <property type="entry name" value="28S RRNA (CYTOSINE-C(5))-METHYLTRANSFERASE"/>
    <property type="match status" value="1"/>
</dbReference>
<dbReference type="InterPro" id="IPR001678">
    <property type="entry name" value="MeTrfase_RsmB-F_NOP2_dom"/>
</dbReference>
<dbReference type="EMBL" id="CAJHJT010000001">
    <property type="protein sequence ID" value="CAD6992171.1"/>
    <property type="molecule type" value="Genomic_DNA"/>
</dbReference>
<dbReference type="Pfam" id="PF01189">
    <property type="entry name" value="Methyltr_RsmB-F"/>
    <property type="match status" value="1"/>
</dbReference>
<dbReference type="SUPFAM" id="SSF53335">
    <property type="entry name" value="S-adenosyl-L-methionine-dependent methyltransferases"/>
    <property type="match status" value="1"/>
</dbReference>
<feature type="binding site" evidence="5">
    <location>
        <position position="220"/>
    </location>
    <ligand>
        <name>S-adenosyl-L-methionine</name>
        <dbReference type="ChEBI" id="CHEBI:59789"/>
    </ligand>
</feature>
<dbReference type="OrthoDB" id="435282at2759"/>
<feature type="binding site" evidence="5">
    <location>
        <position position="265"/>
    </location>
    <ligand>
        <name>S-adenosyl-L-methionine</name>
        <dbReference type="ChEBI" id="CHEBI:59789"/>
    </ligand>
</feature>
<evidence type="ECO:0000256" key="5">
    <source>
        <dbReference type="PROSITE-ProRule" id="PRU01023"/>
    </source>
</evidence>
<dbReference type="PROSITE" id="PS51686">
    <property type="entry name" value="SAM_MT_RSMB_NOP"/>
    <property type="match status" value="1"/>
</dbReference>
<evidence type="ECO:0000313" key="8">
    <source>
        <dbReference type="Proteomes" id="UP000606786"/>
    </source>
</evidence>
<dbReference type="InterPro" id="IPR023267">
    <property type="entry name" value="RCMT"/>
</dbReference>
<keyword evidence="4 5" id="KW-0694">RNA-binding</keyword>
<dbReference type="AlphaFoldDB" id="A0A811U0V7"/>
<evidence type="ECO:0000256" key="1">
    <source>
        <dbReference type="ARBA" id="ARBA00022603"/>
    </source>
</evidence>
<name>A0A811U0V7_CERCA</name>
<dbReference type="Proteomes" id="UP000606786">
    <property type="component" value="Unassembled WGS sequence"/>
</dbReference>
<comment type="caution">
    <text evidence="5">Lacks conserved residue(s) required for the propagation of feature annotation.</text>
</comment>